<dbReference type="Gene3D" id="1.20.120.450">
    <property type="entry name" value="dinb family like domain"/>
    <property type="match status" value="1"/>
</dbReference>
<sequence>MQPYNTTKLIDELEQQTESFLQKAVSDWQMTSPARLLKQPAENKWSLAQCLEHLNSYGHYYLPAIEKAIKTAKQNNWPSKEIFKPGRFGDYFTKLMMPDIQQKKMKKMSAPKNHTPTAALDSGKVLSEFISQQEKILVLLQEARKVDIEKAKVPVSIAKFIRLKLGDTFRFIIMHNYRHVLQAERALQKACIEGAEIGETTALASF</sequence>
<organism evidence="2 3">
    <name type="scientific">Segetibacter aerophilus</name>
    <dbReference type="NCBI Taxonomy" id="670293"/>
    <lineage>
        <taxon>Bacteria</taxon>
        <taxon>Pseudomonadati</taxon>
        <taxon>Bacteroidota</taxon>
        <taxon>Chitinophagia</taxon>
        <taxon>Chitinophagales</taxon>
        <taxon>Chitinophagaceae</taxon>
        <taxon>Segetibacter</taxon>
    </lineage>
</organism>
<reference evidence="2 3" key="1">
    <citation type="submission" date="2019-07" db="EMBL/GenBank/DDBJ databases">
        <title>Whole genome shotgun sequence of Segetibacter aerophilus NBRC 106135.</title>
        <authorList>
            <person name="Hosoyama A."/>
            <person name="Uohara A."/>
            <person name="Ohji S."/>
            <person name="Ichikawa N."/>
        </authorList>
    </citation>
    <scope>NUCLEOTIDE SEQUENCE [LARGE SCALE GENOMIC DNA]</scope>
    <source>
        <strain evidence="2 3">NBRC 106135</strain>
    </source>
</reference>
<evidence type="ECO:0000313" key="2">
    <source>
        <dbReference type="EMBL" id="GEO11052.1"/>
    </source>
</evidence>
<evidence type="ECO:0000313" key="3">
    <source>
        <dbReference type="Proteomes" id="UP000321513"/>
    </source>
</evidence>
<gene>
    <name evidence="2" type="ORF">SAE01_35480</name>
</gene>
<comment type="caution">
    <text evidence="2">The sequence shown here is derived from an EMBL/GenBank/DDBJ whole genome shotgun (WGS) entry which is preliminary data.</text>
</comment>
<dbReference type="EMBL" id="BJYT01000015">
    <property type="protein sequence ID" value="GEO11052.1"/>
    <property type="molecule type" value="Genomic_DNA"/>
</dbReference>
<keyword evidence="3" id="KW-1185">Reference proteome</keyword>
<dbReference type="InterPro" id="IPR024775">
    <property type="entry name" value="DinB-like"/>
</dbReference>
<feature type="domain" description="DinB-like" evidence="1">
    <location>
        <begin position="28"/>
        <end position="183"/>
    </location>
</feature>
<dbReference type="SUPFAM" id="SSF109854">
    <property type="entry name" value="DinB/YfiT-like putative metalloenzymes"/>
    <property type="match status" value="1"/>
</dbReference>
<dbReference type="RefSeq" id="WP_147205162.1">
    <property type="nucleotide sequence ID" value="NZ_BJYT01000015.1"/>
</dbReference>
<proteinExistence type="predicted"/>
<dbReference type="AlphaFoldDB" id="A0A512BGF8"/>
<accession>A0A512BGF8</accession>
<dbReference type="Pfam" id="PF12867">
    <property type="entry name" value="DinB_2"/>
    <property type="match status" value="1"/>
</dbReference>
<dbReference type="Proteomes" id="UP000321513">
    <property type="component" value="Unassembled WGS sequence"/>
</dbReference>
<name>A0A512BGF8_9BACT</name>
<evidence type="ECO:0000259" key="1">
    <source>
        <dbReference type="Pfam" id="PF12867"/>
    </source>
</evidence>
<dbReference type="OrthoDB" id="1524454at2"/>
<protein>
    <recommendedName>
        <fullName evidence="1">DinB-like domain-containing protein</fullName>
    </recommendedName>
</protein>
<dbReference type="InterPro" id="IPR034660">
    <property type="entry name" value="DinB/YfiT-like"/>
</dbReference>